<organism evidence="2 3">
    <name type="scientific">Araneus ventricosus</name>
    <name type="common">Orbweaver spider</name>
    <name type="synonym">Epeira ventricosa</name>
    <dbReference type="NCBI Taxonomy" id="182803"/>
    <lineage>
        <taxon>Eukaryota</taxon>
        <taxon>Metazoa</taxon>
        <taxon>Ecdysozoa</taxon>
        <taxon>Arthropoda</taxon>
        <taxon>Chelicerata</taxon>
        <taxon>Arachnida</taxon>
        <taxon>Araneae</taxon>
        <taxon>Araneomorphae</taxon>
        <taxon>Entelegynae</taxon>
        <taxon>Araneoidea</taxon>
        <taxon>Araneidae</taxon>
        <taxon>Araneus</taxon>
    </lineage>
</organism>
<dbReference type="AlphaFoldDB" id="A0A4Y2T3T7"/>
<proteinExistence type="predicted"/>
<keyword evidence="1" id="KW-1133">Transmembrane helix</keyword>
<evidence type="ECO:0000256" key="1">
    <source>
        <dbReference type="SAM" id="Phobius"/>
    </source>
</evidence>
<comment type="caution">
    <text evidence="2">The sequence shown here is derived from an EMBL/GenBank/DDBJ whole genome shotgun (WGS) entry which is preliminary data.</text>
</comment>
<keyword evidence="1" id="KW-0472">Membrane</keyword>
<dbReference type="EMBL" id="BGPR01025941">
    <property type="protein sequence ID" value="GBN95252.1"/>
    <property type="molecule type" value="Genomic_DNA"/>
</dbReference>
<evidence type="ECO:0000313" key="2">
    <source>
        <dbReference type="EMBL" id="GBN95252.1"/>
    </source>
</evidence>
<feature type="transmembrane region" description="Helical" evidence="1">
    <location>
        <begin position="120"/>
        <end position="140"/>
    </location>
</feature>
<gene>
    <name evidence="2" type="ORF">AVEN_61259_1</name>
</gene>
<dbReference type="Proteomes" id="UP000499080">
    <property type="component" value="Unassembled WGS sequence"/>
</dbReference>
<keyword evidence="1" id="KW-0812">Transmembrane</keyword>
<protein>
    <submittedName>
        <fullName evidence="2">Uncharacterized protein</fullName>
    </submittedName>
</protein>
<reference evidence="2 3" key="1">
    <citation type="journal article" date="2019" name="Sci. Rep.">
        <title>Orb-weaving spider Araneus ventricosus genome elucidates the spidroin gene catalogue.</title>
        <authorList>
            <person name="Kono N."/>
            <person name="Nakamura H."/>
            <person name="Ohtoshi R."/>
            <person name="Moran D.A.P."/>
            <person name="Shinohara A."/>
            <person name="Yoshida Y."/>
            <person name="Fujiwara M."/>
            <person name="Mori M."/>
            <person name="Tomita M."/>
            <person name="Arakawa K."/>
        </authorList>
    </citation>
    <scope>NUCLEOTIDE SEQUENCE [LARGE SCALE GENOMIC DNA]</scope>
</reference>
<evidence type="ECO:0000313" key="3">
    <source>
        <dbReference type="Proteomes" id="UP000499080"/>
    </source>
</evidence>
<sequence length="168" mass="17905">MRSRRISKWALASPGGTIMVGIELPSPVIVPTSFGEGRAVAGDGYEDSGLSTRATAATVIQYPRVPRQDGGYSFKNYVDGKREVLKPRFLGPGIVSIKDASLALLVKAGNSWEQDRVGSCLLRAGLVSFVVGVFVFGYGLTSFWTRALKFLATGDGFDGLPGGTEEIE</sequence>
<accession>A0A4Y2T3T7</accession>
<name>A0A4Y2T3T7_ARAVE</name>
<keyword evidence="3" id="KW-1185">Reference proteome</keyword>